<organism evidence="2 3">
    <name type="scientific">Methanobacterium lacus (strain AL-21)</name>
    <dbReference type="NCBI Taxonomy" id="877455"/>
    <lineage>
        <taxon>Archaea</taxon>
        <taxon>Methanobacteriati</taxon>
        <taxon>Methanobacteriota</taxon>
        <taxon>Methanomada group</taxon>
        <taxon>Methanobacteria</taxon>
        <taxon>Methanobacteriales</taxon>
        <taxon>Methanobacteriaceae</taxon>
        <taxon>Methanobacterium</taxon>
    </lineage>
</organism>
<name>F0TCK8_METLA</name>
<dbReference type="GeneID" id="10277487"/>
<dbReference type="EMBL" id="CP002551">
    <property type="protein sequence ID" value="ADZ09285.1"/>
    <property type="molecule type" value="Genomic_DNA"/>
</dbReference>
<dbReference type="OrthoDB" id="69412at2157"/>
<dbReference type="eggNOG" id="arCOG14001">
    <property type="taxonomic scope" value="Archaea"/>
</dbReference>
<evidence type="ECO:0000259" key="1">
    <source>
        <dbReference type="Pfam" id="PF14216"/>
    </source>
</evidence>
<dbReference type="KEGG" id="mel:Metbo_1038"/>
<dbReference type="Proteomes" id="UP000007490">
    <property type="component" value="Chromosome"/>
</dbReference>
<reference evidence="2 3" key="2">
    <citation type="journal article" date="2014" name="Int. J. Syst. Evol. Microbiol.">
        <title>Methanobacterium paludis sp. nov. and a novel strain of Methanobacterium lacus isolated from northern peatlands.</title>
        <authorList>
            <person name="Cadillo-Quiroz H."/>
            <person name="Brauer S.L."/>
            <person name="Goodson N."/>
            <person name="Yavitt J.B."/>
            <person name="Zinder S.H."/>
        </authorList>
    </citation>
    <scope>NUCLEOTIDE SEQUENCE [LARGE SCALE GENOMIC DNA]</scope>
    <source>
        <strain evidence="2 3">AL-21</strain>
    </source>
</reference>
<keyword evidence="3" id="KW-1185">Reference proteome</keyword>
<dbReference type="AlphaFoldDB" id="F0TCK8"/>
<accession>F0TCK8</accession>
<reference evidence="3" key="1">
    <citation type="submission" date="2011-02" db="EMBL/GenBank/DDBJ databases">
        <title>Complete sequence of Methanobacterium sp. AL-21.</title>
        <authorList>
            <consortium name="US DOE Joint Genome Institute"/>
            <person name="Lucas S."/>
            <person name="Copeland A."/>
            <person name="Lapidus A."/>
            <person name="Cheng J.-F."/>
            <person name="Goodwin L."/>
            <person name="Pitluck S."/>
            <person name="Chertkov O."/>
            <person name="Detter J.C."/>
            <person name="Han C."/>
            <person name="Tapia R."/>
            <person name="Land M."/>
            <person name="Hauser L."/>
            <person name="Kyrpides N."/>
            <person name="Ivanova N."/>
            <person name="Mikhailova N."/>
            <person name="Pagani I."/>
            <person name="Cadillo-Quiroz H."/>
            <person name="Imachi H."/>
            <person name="Zinder S."/>
            <person name="Liu W."/>
            <person name="Woyke T."/>
        </authorList>
    </citation>
    <scope>NUCLEOTIDE SEQUENCE [LARGE SCALE GENOMIC DNA]</scope>
    <source>
        <strain evidence="3">AL-21</strain>
    </source>
</reference>
<protein>
    <recommendedName>
        <fullName evidence="1">DUF4326 domain-containing protein</fullName>
    </recommendedName>
</protein>
<dbReference type="RefSeq" id="WP_013644636.1">
    <property type="nucleotide sequence ID" value="NC_015216.1"/>
</dbReference>
<dbReference type="Pfam" id="PF14216">
    <property type="entry name" value="DUF4326"/>
    <property type="match status" value="1"/>
</dbReference>
<sequence>MTIRVRNKKTWENEGGEFVEYVGKGSVLENPYTHGCRRKLKDQYKSYLTKLNEDSPEWKRINELKKLHETGVDLNLLCSCYPDPCHSNVISDAITGKIKPKKD</sequence>
<feature type="domain" description="DUF4326" evidence="1">
    <location>
        <begin position="9"/>
        <end position="91"/>
    </location>
</feature>
<dbReference type="InterPro" id="IPR025475">
    <property type="entry name" value="DUF4326"/>
</dbReference>
<gene>
    <name evidence="2" type="ordered locus">Metbo_1038</name>
</gene>
<evidence type="ECO:0000313" key="2">
    <source>
        <dbReference type="EMBL" id="ADZ09285.1"/>
    </source>
</evidence>
<dbReference type="HOGENOM" id="CLU_2191061_0_0_2"/>
<proteinExistence type="predicted"/>
<evidence type="ECO:0000313" key="3">
    <source>
        <dbReference type="Proteomes" id="UP000007490"/>
    </source>
</evidence>